<dbReference type="EMBL" id="NOJZ02000004">
    <property type="protein sequence ID" value="RDY24286.1"/>
    <property type="molecule type" value="Genomic_DNA"/>
</dbReference>
<feature type="transmembrane region" description="Helical" evidence="1">
    <location>
        <begin position="214"/>
        <end position="233"/>
    </location>
</feature>
<evidence type="ECO:0000313" key="2">
    <source>
        <dbReference type="EMBL" id="RDY24286.1"/>
    </source>
</evidence>
<feature type="transmembrane region" description="Helical" evidence="1">
    <location>
        <begin position="120"/>
        <end position="147"/>
    </location>
</feature>
<keyword evidence="3" id="KW-1185">Reference proteome</keyword>
<evidence type="ECO:0000256" key="1">
    <source>
        <dbReference type="SAM" id="Phobius"/>
    </source>
</evidence>
<dbReference type="Proteomes" id="UP000243494">
    <property type="component" value="Unassembled WGS sequence"/>
</dbReference>
<comment type="caution">
    <text evidence="2">The sequence shown here is derived from an EMBL/GenBank/DDBJ whole genome shotgun (WGS) entry which is preliminary data.</text>
</comment>
<keyword evidence="1" id="KW-0812">Transmembrane</keyword>
<feature type="transmembrane region" description="Helical" evidence="1">
    <location>
        <begin position="16"/>
        <end position="36"/>
    </location>
</feature>
<feature type="transmembrane region" description="Helical" evidence="1">
    <location>
        <begin position="182"/>
        <end position="207"/>
    </location>
</feature>
<reference evidence="2 3" key="1">
    <citation type="journal article" date="2017" name="Genome Announc.">
        <title>Draft Genome Sequence of Romboutsia maritimum sp. nov. Strain CCRI-22766(T), Isolated from Coastal Estuarine Mud.</title>
        <authorList>
            <person name="Maheux A.F."/>
            <person name="Boudreau D.K."/>
            <person name="Berube E."/>
            <person name="Boissinot M."/>
            <person name="Raymond F."/>
            <person name="Brodeur S."/>
            <person name="Corbeil J."/>
            <person name="Brightwell G."/>
            <person name="Broda D."/>
            <person name="Omar R.F."/>
            <person name="Bergeron M.G."/>
        </authorList>
    </citation>
    <scope>NUCLEOTIDE SEQUENCE [LARGE SCALE GENOMIC DNA]</scope>
    <source>
        <strain evidence="2 3">CCRI-22766</strain>
    </source>
</reference>
<keyword evidence="1" id="KW-1133">Transmembrane helix</keyword>
<dbReference type="RefSeq" id="WP_095406112.1">
    <property type="nucleotide sequence ID" value="NZ_NOJZ02000004.1"/>
</dbReference>
<dbReference type="OrthoDB" id="1751619at2"/>
<organism evidence="2 3">
    <name type="scientific">Romboutsia maritimum</name>
    <dbReference type="NCBI Taxonomy" id="2020948"/>
    <lineage>
        <taxon>Bacteria</taxon>
        <taxon>Bacillati</taxon>
        <taxon>Bacillota</taxon>
        <taxon>Clostridia</taxon>
        <taxon>Peptostreptococcales</taxon>
        <taxon>Peptostreptococcaceae</taxon>
        <taxon>Romboutsia</taxon>
    </lineage>
</organism>
<feature type="transmembrane region" description="Helical" evidence="1">
    <location>
        <begin position="245"/>
        <end position="263"/>
    </location>
</feature>
<protein>
    <submittedName>
        <fullName evidence="2">Uncharacterized protein</fullName>
    </submittedName>
</protein>
<proteinExistence type="predicted"/>
<dbReference type="AlphaFoldDB" id="A0A371IUY6"/>
<feature type="transmembrane region" description="Helical" evidence="1">
    <location>
        <begin position="81"/>
        <end position="99"/>
    </location>
</feature>
<sequence length="273" mass="31300">MNKIMTLFEFEFKRIYKLYLVLIGVLFAGNLGVVAIKLHEHILHMNEVYNLPMEISVLKNPTGIERIIGCVKGNIYHLGNIVLGISVLICLLYAGIIWYRDYILKSKTIYTLFMLPQKRFNIYLAKLLTVVMMIYGLIVSQFLFWFIDLNIVKIFTGINSPGFTNIINDMIEGISLNIVSPYIIDFLMIDVIGVILAVIVIFTAVLIERSYKKIGIVLGGLYIVASIFIYFSLIFKNANYSDKLFVVHVSYYIVLFITSLFISNKLINEKAYL</sequence>
<evidence type="ECO:0000313" key="3">
    <source>
        <dbReference type="Proteomes" id="UP000243494"/>
    </source>
</evidence>
<accession>A0A371IUY6</accession>
<keyword evidence="1" id="KW-0472">Membrane</keyword>
<gene>
    <name evidence="2" type="ORF">CHF27_004170</name>
</gene>
<name>A0A371IUY6_9FIRM</name>